<dbReference type="PRINTS" id="PR00725">
    <property type="entry name" value="DADACBPTASE1"/>
</dbReference>
<feature type="active site" description="Proton acceptor" evidence="7">
    <location>
        <position position="79"/>
    </location>
</feature>
<feature type="domain" description="Peptidase S11 D-alanyl-D-alanine carboxypeptidase A N-terminal" evidence="11">
    <location>
        <begin position="43"/>
        <end position="270"/>
    </location>
</feature>
<dbReference type="AlphaFoldDB" id="A0A498BY44"/>
<comment type="caution">
    <text evidence="12">The sequence shown here is derived from an EMBL/GenBank/DDBJ whole genome shotgun (WGS) entry which is preliminary data.</text>
</comment>
<evidence type="ECO:0000259" key="11">
    <source>
        <dbReference type="Pfam" id="PF00768"/>
    </source>
</evidence>
<dbReference type="EMBL" id="RCDA01000003">
    <property type="protein sequence ID" value="RLK48365.1"/>
    <property type="molecule type" value="Genomic_DNA"/>
</dbReference>
<evidence type="ECO:0000256" key="4">
    <source>
        <dbReference type="ARBA" id="ARBA00022960"/>
    </source>
</evidence>
<dbReference type="InterPro" id="IPR018044">
    <property type="entry name" value="Peptidase_S11"/>
</dbReference>
<feature type="binding site" evidence="8">
    <location>
        <position position="240"/>
    </location>
    <ligand>
        <name>substrate</name>
    </ligand>
</feature>
<evidence type="ECO:0000256" key="10">
    <source>
        <dbReference type="SAM" id="SignalP"/>
    </source>
</evidence>
<keyword evidence="4" id="KW-0133">Cell shape</keyword>
<dbReference type="GO" id="GO:0009252">
    <property type="term" value="P:peptidoglycan biosynthetic process"/>
    <property type="evidence" value="ECO:0007669"/>
    <property type="project" value="UniProtKB-KW"/>
</dbReference>
<feature type="signal peptide" evidence="10">
    <location>
        <begin position="1"/>
        <end position="34"/>
    </location>
</feature>
<keyword evidence="5" id="KW-0573">Peptidoglycan synthesis</keyword>
<feature type="active site" description="Acyl-ester intermediate" evidence="7">
    <location>
        <position position="76"/>
    </location>
</feature>
<accession>A0A498BY44</accession>
<feature type="active site" evidence="7">
    <location>
        <position position="133"/>
    </location>
</feature>
<reference evidence="12 13" key="1">
    <citation type="submission" date="2018-10" db="EMBL/GenBank/DDBJ databases">
        <title>Genomic Encyclopedia of Type Strains, Phase IV (KMG-IV): sequencing the most valuable type-strain genomes for metagenomic binning, comparative biology and taxonomic classification.</title>
        <authorList>
            <person name="Goeker M."/>
        </authorList>
    </citation>
    <scope>NUCLEOTIDE SEQUENCE [LARGE SCALE GENOMIC DNA]</scope>
    <source>
        <strain evidence="12 13">DSM 12769</strain>
    </source>
</reference>
<name>A0A498BY44_9GAMM</name>
<evidence type="ECO:0000256" key="7">
    <source>
        <dbReference type="PIRSR" id="PIRSR618044-1"/>
    </source>
</evidence>
<evidence type="ECO:0000313" key="12">
    <source>
        <dbReference type="EMBL" id="RLK48365.1"/>
    </source>
</evidence>
<evidence type="ECO:0000256" key="8">
    <source>
        <dbReference type="PIRSR" id="PIRSR618044-2"/>
    </source>
</evidence>
<keyword evidence="6" id="KW-0961">Cell wall biogenesis/degradation</keyword>
<evidence type="ECO:0000256" key="5">
    <source>
        <dbReference type="ARBA" id="ARBA00022984"/>
    </source>
</evidence>
<sequence>MKPLSVVLRKMARHRHGWLAALAVLLLCPGLPAAAQGAPTEREPLQLASVHAAIAYLDTGEQVVSKRADIPVPIASLTKLMTALVVVESGEPLDEWLTIVPRQHFVGKNAFSRMRVDSRLPRGELVRLALMSSENLATYVLAHHHPGGRAALIAAMNARAAELGMAQTRFVDSSGLSVENVSTASDLLKLAAAANEHEVIREYSTTHLHTAHFRAPRYTKGYANTNPLVVHSKWDVHLSKTGYLVEAGRCLLMVAQMEGRPVALVFLNSQGRRTPLGDAGRFRRWLADGKGGSIAAAAQAYEHEVGARLDEGGNRLD</sequence>
<dbReference type="SUPFAM" id="SSF56601">
    <property type="entry name" value="beta-lactamase/transpeptidase-like"/>
    <property type="match status" value="1"/>
</dbReference>
<keyword evidence="13" id="KW-1185">Reference proteome</keyword>
<dbReference type="RefSeq" id="WP_211328294.1">
    <property type="nucleotide sequence ID" value="NZ_RCDA01000003.1"/>
</dbReference>
<dbReference type="InterPro" id="IPR000871">
    <property type="entry name" value="Beta-lactam_class-A"/>
</dbReference>
<dbReference type="GO" id="GO:0006508">
    <property type="term" value="P:proteolysis"/>
    <property type="evidence" value="ECO:0007669"/>
    <property type="project" value="InterPro"/>
</dbReference>
<dbReference type="Gene3D" id="3.40.710.10">
    <property type="entry name" value="DD-peptidase/beta-lactamase superfamily"/>
    <property type="match status" value="1"/>
</dbReference>
<evidence type="ECO:0000256" key="2">
    <source>
        <dbReference type="ARBA" id="ARBA00022729"/>
    </source>
</evidence>
<dbReference type="GO" id="GO:0008360">
    <property type="term" value="P:regulation of cell shape"/>
    <property type="evidence" value="ECO:0007669"/>
    <property type="project" value="UniProtKB-KW"/>
</dbReference>
<dbReference type="Proteomes" id="UP000275461">
    <property type="component" value="Unassembled WGS sequence"/>
</dbReference>
<dbReference type="GO" id="GO:0009002">
    <property type="term" value="F:serine-type D-Ala-D-Ala carboxypeptidase activity"/>
    <property type="evidence" value="ECO:0007669"/>
    <property type="project" value="InterPro"/>
</dbReference>
<dbReference type="Pfam" id="PF00768">
    <property type="entry name" value="Peptidase_S11"/>
    <property type="match status" value="1"/>
</dbReference>
<organism evidence="12 13">
    <name type="scientific">Alkalispirillum mobile</name>
    <dbReference type="NCBI Taxonomy" id="85925"/>
    <lineage>
        <taxon>Bacteria</taxon>
        <taxon>Pseudomonadati</taxon>
        <taxon>Pseudomonadota</taxon>
        <taxon>Gammaproteobacteria</taxon>
        <taxon>Chromatiales</taxon>
        <taxon>Ectothiorhodospiraceae</taxon>
        <taxon>Alkalispirillum</taxon>
    </lineage>
</organism>
<protein>
    <submittedName>
        <fullName evidence="12">Murein-DD-endopeptidase</fullName>
    </submittedName>
</protein>
<feature type="chain" id="PRO_5019821314" evidence="10">
    <location>
        <begin position="35"/>
        <end position="317"/>
    </location>
</feature>
<evidence type="ECO:0000256" key="1">
    <source>
        <dbReference type="ARBA" id="ARBA00007164"/>
    </source>
</evidence>
<dbReference type="InterPro" id="IPR012338">
    <property type="entry name" value="Beta-lactam/transpept-like"/>
</dbReference>
<evidence type="ECO:0000256" key="6">
    <source>
        <dbReference type="ARBA" id="ARBA00023316"/>
    </source>
</evidence>
<gene>
    <name evidence="12" type="ORF">DFR31_2244</name>
</gene>
<dbReference type="PANTHER" id="PTHR35333:SF3">
    <property type="entry name" value="BETA-LACTAMASE-TYPE TRANSPEPTIDASE FOLD CONTAINING PROTEIN"/>
    <property type="match status" value="1"/>
</dbReference>
<keyword evidence="2 10" id="KW-0732">Signal</keyword>
<evidence type="ECO:0000256" key="3">
    <source>
        <dbReference type="ARBA" id="ARBA00022801"/>
    </source>
</evidence>
<evidence type="ECO:0000256" key="9">
    <source>
        <dbReference type="RuleBase" id="RU004016"/>
    </source>
</evidence>
<dbReference type="GO" id="GO:0030655">
    <property type="term" value="P:beta-lactam antibiotic catabolic process"/>
    <property type="evidence" value="ECO:0007669"/>
    <property type="project" value="InterPro"/>
</dbReference>
<keyword evidence="3" id="KW-0378">Hydrolase</keyword>
<comment type="similarity">
    <text evidence="1 9">Belongs to the peptidase S11 family.</text>
</comment>
<dbReference type="GO" id="GO:0071555">
    <property type="term" value="P:cell wall organization"/>
    <property type="evidence" value="ECO:0007669"/>
    <property type="project" value="UniProtKB-KW"/>
</dbReference>
<evidence type="ECO:0000313" key="13">
    <source>
        <dbReference type="Proteomes" id="UP000275461"/>
    </source>
</evidence>
<dbReference type="NCBIfam" id="NF008668">
    <property type="entry name" value="PRK11669.1"/>
    <property type="match status" value="1"/>
</dbReference>
<proteinExistence type="inferred from homology"/>
<dbReference type="GO" id="GO:0008800">
    <property type="term" value="F:beta-lactamase activity"/>
    <property type="evidence" value="ECO:0007669"/>
    <property type="project" value="InterPro"/>
</dbReference>
<dbReference type="InterPro" id="IPR001967">
    <property type="entry name" value="Peptidase_S11_N"/>
</dbReference>
<dbReference type="PANTHER" id="PTHR35333">
    <property type="entry name" value="BETA-LACTAMASE"/>
    <property type="match status" value="1"/>
</dbReference>
<dbReference type="GO" id="GO:0046677">
    <property type="term" value="P:response to antibiotic"/>
    <property type="evidence" value="ECO:0007669"/>
    <property type="project" value="InterPro"/>
</dbReference>